<dbReference type="OrthoDB" id="766081at2759"/>
<dbReference type="Gene3D" id="1.10.472.10">
    <property type="entry name" value="Cyclin-like"/>
    <property type="match status" value="2"/>
</dbReference>
<accession>A0A9E7HWR0</accession>
<reference evidence="5" key="1">
    <citation type="submission" date="2022-05" db="EMBL/GenBank/DDBJ databases">
        <title>The Musa troglodytarum L. genome provides insights into the mechanism of non-climacteric behaviour and enrichment of carotenoids.</title>
        <authorList>
            <person name="Wang J."/>
        </authorList>
    </citation>
    <scope>NUCLEOTIDE SEQUENCE</scope>
    <source>
        <tissue evidence="5">Leaf</tissue>
    </source>
</reference>
<keyword evidence="1" id="KW-0132">Cell division</keyword>
<dbReference type="AlphaFoldDB" id="A0A9E7HWR0"/>
<dbReference type="SMART" id="SM01332">
    <property type="entry name" value="Cyclin_C"/>
    <property type="match status" value="1"/>
</dbReference>
<evidence type="ECO:0000256" key="3">
    <source>
        <dbReference type="SAM" id="MobiDB-lite"/>
    </source>
</evidence>
<name>A0A9E7HWR0_9LILI</name>
<evidence type="ECO:0000313" key="5">
    <source>
        <dbReference type="EMBL" id="URE36948.1"/>
    </source>
</evidence>
<sequence length="323" mass="35403">MAYSLENPLDYSGDDGKPLVALFAAEADHDAAISDEPTVSVRRDAVARIRKAAEPPCSVGPSTAYLAVTYLDRFLTKRVTQVDEEQYAPRLASFMLPRTDPSFALFLFQVKKPWFAVFLSLTCLSLASKMLDHGFSVDEFQATQPFQFMPETIERMQLLVLETLGWRMRSITPFAFLDYFLSSFPSTDPRQVQDLKDRASKTLFQAQTEEILLGFKPSVIAASALHSAAFDLFPAQFPDFESVVSSSLGLDPERIRVCQELLRKVNTNRCDSAAAAAAAKNVASGSGTPLAAMEHGGEGDTIRGSGSDGRDDKKATIQIVPTI</sequence>
<dbReference type="EMBL" id="CP097510">
    <property type="protein sequence ID" value="URE36948.1"/>
    <property type="molecule type" value="Genomic_DNA"/>
</dbReference>
<evidence type="ECO:0000256" key="2">
    <source>
        <dbReference type="ARBA" id="ARBA00023306"/>
    </source>
</evidence>
<dbReference type="GO" id="GO:0051301">
    <property type="term" value="P:cell division"/>
    <property type="evidence" value="ECO:0007669"/>
    <property type="project" value="UniProtKB-KW"/>
</dbReference>
<keyword evidence="6" id="KW-1185">Reference proteome</keyword>
<evidence type="ECO:0000313" key="6">
    <source>
        <dbReference type="Proteomes" id="UP001055439"/>
    </source>
</evidence>
<dbReference type="Proteomes" id="UP001055439">
    <property type="component" value="Chromosome 8"/>
</dbReference>
<gene>
    <name evidence="5" type="ORF">MUK42_03638</name>
</gene>
<keyword evidence="2" id="KW-0131">Cell cycle</keyword>
<dbReference type="InterPro" id="IPR004367">
    <property type="entry name" value="Cyclin_C-dom"/>
</dbReference>
<dbReference type="InterPro" id="IPR036915">
    <property type="entry name" value="Cyclin-like_sf"/>
</dbReference>
<protein>
    <submittedName>
        <fullName evidence="5">Cyclin, N-terminal domain</fullName>
    </submittedName>
</protein>
<organism evidence="5 6">
    <name type="scientific">Musa troglodytarum</name>
    <name type="common">fe'i banana</name>
    <dbReference type="NCBI Taxonomy" id="320322"/>
    <lineage>
        <taxon>Eukaryota</taxon>
        <taxon>Viridiplantae</taxon>
        <taxon>Streptophyta</taxon>
        <taxon>Embryophyta</taxon>
        <taxon>Tracheophyta</taxon>
        <taxon>Spermatophyta</taxon>
        <taxon>Magnoliopsida</taxon>
        <taxon>Liliopsida</taxon>
        <taxon>Zingiberales</taxon>
        <taxon>Musaceae</taxon>
        <taxon>Musa</taxon>
    </lineage>
</organism>
<evidence type="ECO:0000259" key="4">
    <source>
        <dbReference type="SMART" id="SM01332"/>
    </source>
</evidence>
<dbReference type="CDD" id="cd20544">
    <property type="entry name" value="CYCLIN_AtCycD-like_rpt2"/>
    <property type="match status" value="1"/>
</dbReference>
<feature type="domain" description="Cyclin C-terminal" evidence="4">
    <location>
        <begin position="171"/>
        <end position="290"/>
    </location>
</feature>
<proteinExistence type="predicted"/>
<dbReference type="Pfam" id="PF02984">
    <property type="entry name" value="Cyclin_C"/>
    <property type="match status" value="1"/>
</dbReference>
<dbReference type="SUPFAM" id="SSF47954">
    <property type="entry name" value="Cyclin-like"/>
    <property type="match status" value="2"/>
</dbReference>
<evidence type="ECO:0000256" key="1">
    <source>
        <dbReference type="ARBA" id="ARBA00022618"/>
    </source>
</evidence>
<feature type="region of interest" description="Disordered" evidence="3">
    <location>
        <begin position="286"/>
        <end position="323"/>
    </location>
</feature>
<dbReference type="InterPro" id="IPR039361">
    <property type="entry name" value="Cyclin"/>
</dbReference>
<dbReference type="PANTHER" id="PTHR10177">
    <property type="entry name" value="CYCLINS"/>
    <property type="match status" value="1"/>
</dbReference>